<dbReference type="AlphaFoldDB" id="A0A5N5SWT5"/>
<dbReference type="Proteomes" id="UP000326759">
    <property type="component" value="Unassembled WGS sequence"/>
</dbReference>
<comment type="caution">
    <text evidence="4">The sequence shown here is derived from an EMBL/GenBank/DDBJ whole genome shotgun (WGS) entry which is preliminary data.</text>
</comment>
<evidence type="ECO:0000313" key="5">
    <source>
        <dbReference type="Proteomes" id="UP000326759"/>
    </source>
</evidence>
<keyword evidence="2" id="KW-0560">Oxidoreductase</keyword>
<dbReference type="Pfam" id="PF00106">
    <property type="entry name" value="adh_short"/>
    <property type="match status" value="1"/>
</dbReference>
<comment type="similarity">
    <text evidence="1 3">Belongs to the short-chain dehydrogenases/reductases (SDR) family.</text>
</comment>
<keyword evidence="5" id="KW-1185">Reference proteome</keyword>
<protein>
    <submittedName>
        <fullName evidence="4">Dehydrogenase/reductase SDR family member 11</fullName>
    </submittedName>
</protein>
<reference evidence="4 5" key="1">
    <citation type="journal article" date="2019" name="PLoS Biol.">
        <title>Sex chromosomes control vertical transmission of feminizing Wolbachia symbionts in an isopod.</title>
        <authorList>
            <person name="Becking T."/>
            <person name="Chebbi M.A."/>
            <person name="Giraud I."/>
            <person name="Moumen B."/>
            <person name="Laverre T."/>
            <person name="Caubet Y."/>
            <person name="Peccoud J."/>
            <person name="Gilbert C."/>
            <person name="Cordaux R."/>
        </authorList>
    </citation>
    <scope>NUCLEOTIDE SEQUENCE [LARGE SCALE GENOMIC DNA]</scope>
    <source>
        <strain evidence="4">ANa2</strain>
        <tissue evidence="4">Whole body excluding digestive tract and cuticle</tissue>
    </source>
</reference>
<dbReference type="FunFam" id="3.40.50.720:FF:000047">
    <property type="entry name" value="NADP-dependent L-serine/L-allo-threonine dehydrogenase"/>
    <property type="match status" value="1"/>
</dbReference>
<dbReference type="PRINTS" id="PR00080">
    <property type="entry name" value="SDRFAMILY"/>
</dbReference>
<dbReference type="GO" id="GO:0016616">
    <property type="term" value="F:oxidoreductase activity, acting on the CH-OH group of donors, NAD or NADP as acceptor"/>
    <property type="evidence" value="ECO:0007669"/>
    <property type="project" value="UniProtKB-ARBA"/>
</dbReference>
<evidence type="ECO:0000313" key="4">
    <source>
        <dbReference type="EMBL" id="KAB7498683.1"/>
    </source>
</evidence>
<proteinExistence type="inferred from homology"/>
<gene>
    <name evidence="4" type="ORF">Anas_13263</name>
</gene>
<organism evidence="4 5">
    <name type="scientific">Armadillidium nasatum</name>
    <dbReference type="NCBI Taxonomy" id="96803"/>
    <lineage>
        <taxon>Eukaryota</taxon>
        <taxon>Metazoa</taxon>
        <taxon>Ecdysozoa</taxon>
        <taxon>Arthropoda</taxon>
        <taxon>Crustacea</taxon>
        <taxon>Multicrustacea</taxon>
        <taxon>Malacostraca</taxon>
        <taxon>Eumalacostraca</taxon>
        <taxon>Peracarida</taxon>
        <taxon>Isopoda</taxon>
        <taxon>Oniscidea</taxon>
        <taxon>Crinocheta</taxon>
        <taxon>Armadillidiidae</taxon>
        <taxon>Armadillidium</taxon>
    </lineage>
</organism>
<dbReference type="InterPro" id="IPR002347">
    <property type="entry name" value="SDR_fam"/>
</dbReference>
<dbReference type="InterPro" id="IPR036291">
    <property type="entry name" value="NAD(P)-bd_dom_sf"/>
</dbReference>
<dbReference type="PANTHER" id="PTHR43115:SF4">
    <property type="entry name" value="DEHYDROGENASE_REDUCTASE SDR FAMILY MEMBER 11"/>
    <property type="match status" value="1"/>
</dbReference>
<name>A0A5N5SWT5_9CRUS</name>
<dbReference type="OrthoDB" id="1933717at2759"/>
<evidence type="ECO:0000256" key="3">
    <source>
        <dbReference type="RuleBase" id="RU000363"/>
    </source>
</evidence>
<dbReference type="PRINTS" id="PR00081">
    <property type="entry name" value="GDHRDH"/>
</dbReference>
<dbReference type="PANTHER" id="PTHR43115">
    <property type="entry name" value="DEHYDROGENASE/REDUCTASE SDR FAMILY MEMBER 11"/>
    <property type="match status" value="1"/>
</dbReference>
<dbReference type="EMBL" id="SEYY01019093">
    <property type="protein sequence ID" value="KAB7498683.1"/>
    <property type="molecule type" value="Genomic_DNA"/>
</dbReference>
<evidence type="ECO:0000256" key="2">
    <source>
        <dbReference type="ARBA" id="ARBA00023002"/>
    </source>
</evidence>
<accession>A0A5N5SWT5</accession>
<sequence length="279" mass="30246">MDRWIGRVALVTGASSGIGAAIAEILARSGLKVVGAARGVEHVQALSDSLKGSNGSLTPIKCDLTKEDDIRNMFATIKKHFGGVDICINNAGLSNGKKLLDSTVEELHQMSNVNIIALCLCSQLAIASMRERGIDDGHVININSTVGHSLGFTSSRFYAATKVAVKAITEGLRQEMREAKSHIRITSVSPGLVSTQFAYRALKDENKAKQLYSSIETLKPEDVASSVVHVIISPPHVENIKQLPYKLNVINGHTYFEGKYCSRKYEVNQIDYDGFGVGK</sequence>
<dbReference type="Gene3D" id="3.40.50.720">
    <property type="entry name" value="NAD(P)-binding Rossmann-like Domain"/>
    <property type="match status" value="1"/>
</dbReference>
<dbReference type="SUPFAM" id="SSF51735">
    <property type="entry name" value="NAD(P)-binding Rossmann-fold domains"/>
    <property type="match status" value="1"/>
</dbReference>
<evidence type="ECO:0000256" key="1">
    <source>
        <dbReference type="ARBA" id="ARBA00006484"/>
    </source>
</evidence>